<feature type="transmembrane region" description="Helical" evidence="2">
    <location>
        <begin position="617"/>
        <end position="638"/>
    </location>
</feature>
<keyword evidence="2" id="KW-1133">Transmembrane helix</keyword>
<dbReference type="KEGG" id="fpu:FPSE_09626"/>
<keyword evidence="2" id="KW-0472">Membrane</keyword>
<proteinExistence type="predicted"/>
<dbReference type="HOGENOM" id="CLU_012879_2_0_1"/>
<keyword evidence="2" id="KW-0812">Transmembrane</keyword>
<dbReference type="Proteomes" id="UP000007978">
    <property type="component" value="Chromosome 4"/>
</dbReference>
<evidence type="ECO:0000313" key="3">
    <source>
        <dbReference type="EMBL" id="EKJ70100.1"/>
    </source>
</evidence>
<dbReference type="AlphaFoldDB" id="K3VY63"/>
<feature type="region of interest" description="Disordered" evidence="1">
    <location>
        <begin position="41"/>
        <end position="63"/>
    </location>
</feature>
<sequence>MSYNDLNRFDLVSYPMDEVSVSEEADDTSQDFDASTRHLGHLSIKDPETPPPNTFHDPEPPKEACKTGRLSAVGHLSLFHLPAVATTLMLVTFYSVHIRWGGLSDEQLSYLQFAAKGHEALILISLTDILMHRIRYNLLHEENGVPLGFLSSSFVISSPISYFFSWELWATLLRPHTKSNYAKMNTQVTDVLIIISIILSVAAAPLSAIVILPRSGWWQIHVPMHVESDITYINGPLWERNLTYHPEYTYLDSSNGLVEGLDRLRDVIDIPPVSLHNSTRQISNISFASPYRVISITLDFPSLIDLQQQSLAATTTPLKYVGDFYDISWQGRPVEVLTRTRQKHLGDRFESVWDSKANLTEAEKWKMFRQAPTSRWKQPIVSVECSFTRMTGNTAHFEFKSNITANDVLLRTEDNNDFKAFLDNINESKKTGKGSAARYLFLDLPDNHVSAAILFLRVVGDLDETGLSLCRIHSRWAEADTWIEYGESVYKTHLDNPLFDVEAHFRRSADADDLITMNKDWLQNTSRQVPSSNSSYHDILNYCTEKDPFQISRCLTISLSVYMTYILSLTSSWTSYNIMSESFLDSPQPTPDDIVIYKEYFVGGYGYDWKSSRTIPFAFSILLLHVSIVFIHITIVLWSRHPWYSSSWGSFGQMMVLALRSRAPDGLGSVGAGVSSSKTWSTSVSVRVVGDEDRLEMVLQNEKGGLSQYQEVGGEVEEEGFDRGSSLAQPGVKYH</sequence>
<feature type="transmembrane region" description="Helical" evidence="2">
    <location>
        <begin position="76"/>
        <end position="98"/>
    </location>
</feature>
<evidence type="ECO:0000256" key="1">
    <source>
        <dbReference type="SAM" id="MobiDB-lite"/>
    </source>
</evidence>
<gene>
    <name evidence="3" type="ORF">FPSE_09626</name>
</gene>
<dbReference type="OrthoDB" id="5342924at2759"/>
<evidence type="ECO:0000256" key="2">
    <source>
        <dbReference type="SAM" id="Phobius"/>
    </source>
</evidence>
<organism evidence="3 4">
    <name type="scientific">Fusarium pseudograminearum (strain CS3096)</name>
    <name type="common">Wheat and barley crown-rot fungus</name>
    <dbReference type="NCBI Taxonomy" id="1028729"/>
    <lineage>
        <taxon>Eukaryota</taxon>
        <taxon>Fungi</taxon>
        <taxon>Dikarya</taxon>
        <taxon>Ascomycota</taxon>
        <taxon>Pezizomycotina</taxon>
        <taxon>Sordariomycetes</taxon>
        <taxon>Hypocreomycetidae</taxon>
        <taxon>Hypocreales</taxon>
        <taxon>Nectriaceae</taxon>
        <taxon>Fusarium</taxon>
    </lineage>
</organism>
<keyword evidence="4" id="KW-1185">Reference proteome</keyword>
<evidence type="ECO:0000313" key="4">
    <source>
        <dbReference type="Proteomes" id="UP000007978"/>
    </source>
</evidence>
<dbReference type="RefSeq" id="XP_009261018.1">
    <property type="nucleotide sequence ID" value="XM_009262743.1"/>
</dbReference>
<feature type="transmembrane region" description="Helical" evidence="2">
    <location>
        <begin position="143"/>
        <end position="164"/>
    </location>
</feature>
<accession>K3VY63</accession>
<dbReference type="EMBL" id="AFNW01000313">
    <property type="protein sequence ID" value="EKJ70100.1"/>
    <property type="molecule type" value="Genomic_DNA"/>
</dbReference>
<comment type="caution">
    <text evidence="3">The sequence shown here is derived from an EMBL/GenBank/DDBJ whole genome shotgun (WGS) entry which is preliminary data.</text>
</comment>
<protein>
    <submittedName>
        <fullName evidence="3">Uncharacterized protein</fullName>
    </submittedName>
</protein>
<dbReference type="eggNOG" id="ENOG502STM3">
    <property type="taxonomic scope" value="Eukaryota"/>
</dbReference>
<feature type="transmembrane region" description="Helical" evidence="2">
    <location>
        <begin position="191"/>
        <end position="212"/>
    </location>
</feature>
<name>K3VY63_FUSPC</name>
<dbReference type="GeneID" id="20368243"/>
<reference evidence="3 4" key="1">
    <citation type="journal article" date="2012" name="PLoS Pathog.">
        <title>Comparative pathogenomics reveals horizontally acquired novel virulence genes in fungi infecting cereal hosts.</title>
        <authorList>
            <person name="Gardiner D.M."/>
            <person name="McDonald M.C."/>
            <person name="Covarelli L."/>
            <person name="Solomon P.S."/>
            <person name="Rusu A.G."/>
            <person name="Marshall M."/>
            <person name="Kazan K."/>
            <person name="Chakraborty S."/>
            <person name="McDonald B.A."/>
            <person name="Manners J.M."/>
        </authorList>
    </citation>
    <scope>NUCLEOTIDE SEQUENCE [LARGE SCALE GENOMIC DNA]</scope>
    <source>
        <strain evidence="3 4">CS3096</strain>
    </source>
</reference>